<proteinExistence type="predicted"/>
<evidence type="ECO:0000259" key="1">
    <source>
        <dbReference type="Pfam" id="PF01695"/>
    </source>
</evidence>
<protein>
    <recommendedName>
        <fullName evidence="1">IstB-like ATP-binding domain-containing protein</fullName>
    </recommendedName>
</protein>
<dbReference type="Gene3D" id="3.40.50.300">
    <property type="entry name" value="P-loop containing nucleotide triphosphate hydrolases"/>
    <property type="match status" value="1"/>
</dbReference>
<sequence length="96" mass="10868">MTNASVSNIKFYPDKEINKILTMKLSACDYVNDHLNVIVVGATGSGKMYYISALGNEACKKAINVKYIRLPGLLYELDQARNKDNYKKEIKRAITY</sequence>
<dbReference type="RefSeq" id="WP_107030405.1">
    <property type="nucleotide sequence ID" value="NZ_AP031432.1"/>
</dbReference>
<dbReference type="InterPro" id="IPR002611">
    <property type="entry name" value="IstB_ATP-bd"/>
</dbReference>
<dbReference type="AlphaFoldDB" id="A0A2T3FSQ7"/>
<dbReference type="Proteomes" id="UP000240974">
    <property type="component" value="Unassembled WGS sequence"/>
</dbReference>
<dbReference type="SUPFAM" id="SSF52540">
    <property type="entry name" value="P-loop containing nucleoside triphosphate hydrolases"/>
    <property type="match status" value="1"/>
</dbReference>
<dbReference type="EMBL" id="PYLQ01000020">
    <property type="protein sequence ID" value="PST38313.1"/>
    <property type="molecule type" value="Genomic_DNA"/>
</dbReference>
<dbReference type="InterPro" id="IPR027417">
    <property type="entry name" value="P-loop_NTPase"/>
</dbReference>
<gene>
    <name evidence="2" type="ORF">C7U54_11585</name>
</gene>
<keyword evidence="3" id="KW-1185">Reference proteome</keyword>
<dbReference type="GO" id="GO:0005524">
    <property type="term" value="F:ATP binding"/>
    <property type="evidence" value="ECO:0007669"/>
    <property type="project" value="InterPro"/>
</dbReference>
<feature type="domain" description="IstB-like ATP-binding" evidence="1">
    <location>
        <begin position="4"/>
        <end position="92"/>
    </location>
</feature>
<evidence type="ECO:0000313" key="2">
    <source>
        <dbReference type="EMBL" id="PST38313.1"/>
    </source>
</evidence>
<evidence type="ECO:0000313" key="3">
    <source>
        <dbReference type="Proteomes" id="UP000240974"/>
    </source>
</evidence>
<dbReference type="Pfam" id="PF01695">
    <property type="entry name" value="IstB_IS21"/>
    <property type="match status" value="1"/>
</dbReference>
<accession>A0A2T3FSQ7</accession>
<reference evidence="2 3" key="1">
    <citation type="journal article" date="2019" name="Int. J. Syst. Evol. Microbiol.">
        <title>Faecalibacillus intestinalis gen. nov., sp. nov. and Faecalibacillus faecis sp. nov., isolated from human faeces.</title>
        <authorList>
            <person name="Seo B."/>
            <person name="Jeon K."/>
            <person name="Baek I."/>
            <person name="Lee Y.M."/>
            <person name="Baek K."/>
            <person name="Ko G."/>
        </authorList>
    </citation>
    <scope>NUCLEOTIDE SEQUENCE [LARGE SCALE GENOMIC DNA]</scope>
    <source>
        <strain evidence="2 3">SNUG30099</strain>
    </source>
</reference>
<name>A0A2T3FSQ7_9FIRM</name>
<comment type="caution">
    <text evidence="2">The sequence shown here is derived from an EMBL/GenBank/DDBJ whole genome shotgun (WGS) entry which is preliminary data.</text>
</comment>
<organism evidence="2 3">
    <name type="scientific">Faecalibacillus intestinalis</name>
    <dbReference type="NCBI Taxonomy" id="1982626"/>
    <lineage>
        <taxon>Bacteria</taxon>
        <taxon>Bacillati</taxon>
        <taxon>Bacillota</taxon>
        <taxon>Erysipelotrichia</taxon>
        <taxon>Erysipelotrichales</taxon>
        <taxon>Coprobacillaceae</taxon>
        <taxon>Faecalibacillus</taxon>
    </lineage>
</organism>